<gene>
    <name evidence="2" type="ORF">R1T40_16025</name>
</gene>
<dbReference type="RefSeq" id="WP_317384821.1">
    <property type="nucleotide sequence ID" value="NZ_CP136704.1"/>
</dbReference>
<keyword evidence="1" id="KW-1133">Transmembrane helix</keyword>
<evidence type="ECO:0000256" key="1">
    <source>
        <dbReference type="SAM" id="Phobius"/>
    </source>
</evidence>
<protein>
    <submittedName>
        <fullName evidence="2">Uncharacterized protein</fullName>
    </submittedName>
</protein>
<evidence type="ECO:0000313" key="2">
    <source>
        <dbReference type="EMBL" id="WOI32447.1"/>
    </source>
</evidence>
<accession>A0ABZ0HFW1</accession>
<proteinExistence type="predicted"/>
<keyword evidence="1" id="KW-0472">Membrane</keyword>
<name>A0ABZ0HFW1_TRISK</name>
<evidence type="ECO:0000313" key="3">
    <source>
        <dbReference type="Proteomes" id="UP001302666"/>
    </source>
</evidence>
<feature type="transmembrane region" description="Helical" evidence="1">
    <location>
        <begin position="15"/>
        <end position="34"/>
    </location>
</feature>
<sequence>MFFAFLGLECLDLKLVGRFLVPIVMAQTARLMLVDPPGREHRKRYKG</sequence>
<keyword evidence="3" id="KW-1185">Reference proteome</keyword>
<dbReference type="Proteomes" id="UP001302666">
    <property type="component" value="Chromosome"/>
</dbReference>
<organism evidence="2 3">
    <name type="scientific">Tritonibacter scottomollicae</name>
    <name type="common">Epibacterium scottomollicae</name>
    <dbReference type="NCBI Taxonomy" id="483013"/>
    <lineage>
        <taxon>Bacteria</taxon>
        <taxon>Pseudomonadati</taxon>
        <taxon>Pseudomonadota</taxon>
        <taxon>Alphaproteobacteria</taxon>
        <taxon>Rhodobacterales</taxon>
        <taxon>Paracoccaceae</taxon>
        <taxon>Tritonibacter</taxon>
    </lineage>
</organism>
<dbReference type="EMBL" id="CP136704">
    <property type="protein sequence ID" value="WOI32447.1"/>
    <property type="molecule type" value="Genomic_DNA"/>
</dbReference>
<keyword evidence="1" id="KW-0812">Transmembrane</keyword>
<reference evidence="2 3" key="1">
    <citation type="submission" date="2023-10" db="EMBL/GenBank/DDBJ databases">
        <title>Eight complete genome sequences of bacteria isolated from laboratory stock of Giant Kelp gametophytes.</title>
        <authorList>
            <person name="Tolentino B."/>
            <person name="Nuzhdin S."/>
        </authorList>
    </citation>
    <scope>NUCLEOTIDE SEQUENCE [LARGE SCALE GENOMIC DNA]</scope>
    <source>
        <strain evidence="2 3">LC.270.F.C4</strain>
    </source>
</reference>